<gene>
    <name evidence="2" type="ORF">KSB_13000</name>
</gene>
<keyword evidence="3" id="KW-1185">Reference proteome</keyword>
<dbReference type="RefSeq" id="WP_201369689.1">
    <property type="nucleotide sequence ID" value="NZ_BNJG01000001.1"/>
</dbReference>
<organism evidence="2 3">
    <name type="scientific">Ktedonobacter robiniae</name>
    <dbReference type="NCBI Taxonomy" id="2778365"/>
    <lineage>
        <taxon>Bacteria</taxon>
        <taxon>Bacillati</taxon>
        <taxon>Chloroflexota</taxon>
        <taxon>Ktedonobacteria</taxon>
        <taxon>Ktedonobacterales</taxon>
        <taxon>Ktedonobacteraceae</taxon>
        <taxon>Ktedonobacter</taxon>
    </lineage>
</organism>
<accession>A0ABQ3UK96</accession>
<evidence type="ECO:0000256" key="1">
    <source>
        <dbReference type="ARBA" id="ARBA00023121"/>
    </source>
</evidence>
<dbReference type="SUPFAM" id="SSF82549">
    <property type="entry name" value="DAK1/DegV-like"/>
    <property type="match status" value="1"/>
</dbReference>
<dbReference type="Gene3D" id="3.30.1180.10">
    <property type="match status" value="1"/>
</dbReference>
<dbReference type="EMBL" id="BNJG01000001">
    <property type="protein sequence ID" value="GHO52825.1"/>
    <property type="molecule type" value="Genomic_DNA"/>
</dbReference>
<evidence type="ECO:0000313" key="3">
    <source>
        <dbReference type="Proteomes" id="UP000654345"/>
    </source>
</evidence>
<dbReference type="Proteomes" id="UP000654345">
    <property type="component" value="Unassembled WGS sequence"/>
</dbReference>
<reference evidence="2 3" key="1">
    <citation type="journal article" date="2021" name="Int. J. Syst. Evol. Microbiol.">
        <title>Reticulibacter mediterranei gen. nov., sp. nov., within the new family Reticulibacteraceae fam. nov., and Ktedonospora formicarum gen. nov., sp. nov., Ktedonobacter robiniae sp. nov., Dictyobacter formicarum sp. nov. and Dictyobacter arantiisoli sp. nov., belonging to the class Ktedonobacteria.</title>
        <authorList>
            <person name="Yabe S."/>
            <person name="Zheng Y."/>
            <person name="Wang C.M."/>
            <person name="Sakai Y."/>
            <person name="Abe K."/>
            <person name="Yokota A."/>
            <person name="Donadio S."/>
            <person name="Cavaletti L."/>
            <person name="Monciardini P."/>
        </authorList>
    </citation>
    <scope>NUCLEOTIDE SEQUENCE [LARGE SCALE GENOMIC DNA]</scope>
    <source>
        <strain evidence="2 3">SOSP1-30</strain>
    </source>
</reference>
<dbReference type="InterPro" id="IPR003797">
    <property type="entry name" value="DegV"/>
</dbReference>
<keyword evidence="1" id="KW-0446">Lipid-binding</keyword>
<dbReference type="PANTHER" id="PTHR33434:SF2">
    <property type="entry name" value="FATTY ACID-BINDING PROTEIN TM_1468"/>
    <property type="match status" value="1"/>
</dbReference>
<evidence type="ECO:0000313" key="2">
    <source>
        <dbReference type="EMBL" id="GHO52825.1"/>
    </source>
</evidence>
<dbReference type="Gene3D" id="3.40.50.10170">
    <property type="match status" value="1"/>
</dbReference>
<dbReference type="Pfam" id="PF02645">
    <property type="entry name" value="DegV"/>
    <property type="match status" value="1"/>
</dbReference>
<name>A0ABQ3UK96_9CHLR</name>
<proteinExistence type="predicted"/>
<dbReference type="PROSITE" id="PS51482">
    <property type="entry name" value="DEGV"/>
    <property type="match status" value="1"/>
</dbReference>
<dbReference type="InterPro" id="IPR050270">
    <property type="entry name" value="DegV_domain_contain"/>
</dbReference>
<sequence>MTVRIVTDSTSDLPIEQAKALGIEIVPLTVAFGDDAYLDNIEMDNAAFYQKLQGSKELPRTSQPAPARFQETFTRLIQEGATGILSVHLTSQLSGTYQSACTARDALPEDLRKIPIEIVDSKTTSVGMGYPVIKAAEEAQAGLGLEEIKAHLVDRLERTRIFAVLDTLEYVRRGGRIGGATAMLGNVLNIKPIISLKEGVVIPVERARTRGKAYARVAQILQELGPIEYLAIAESSEEVGQQLSEALKPVYSGDIAIWKLGAVLGTHTGPGTAAISVVTAK</sequence>
<comment type="caution">
    <text evidence="2">The sequence shown here is derived from an EMBL/GenBank/DDBJ whole genome shotgun (WGS) entry which is preliminary data.</text>
</comment>
<dbReference type="InterPro" id="IPR043168">
    <property type="entry name" value="DegV_C"/>
</dbReference>
<dbReference type="NCBIfam" id="TIGR00762">
    <property type="entry name" value="DegV"/>
    <property type="match status" value="1"/>
</dbReference>
<dbReference type="PANTHER" id="PTHR33434">
    <property type="entry name" value="DEGV DOMAIN-CONTAINING PROTEIN DR_1986-RELATED"/>
    <property type="match status" value="1"/>
</dbReference>
<protein>
    <submittedName>
        <fullName evidence="2">DegV domain-containing protein</fullName>
    </submittedName>
</protein>